<protein>
    <submittedName>
        <fullName evidence="2">GNAT family N-acetyltransferase</fullName>
        <ecNumber evidence="2">2.3.1.-</ecNumber>
    </submittedName>
</protein>
<dbReference type="CDD" id="cd04301">
    <property type="entry name" value="NAT_SF"/>
    <property type="match status" value="1"/>
</dbReference>
<name>A0ABU2SA28_9ACTN</name>
<dbReference type="Gene3D" id="3.40.630.30">
    <property type="match status" value="1"/>
</dbReference>
<dbReference type="InterPro" id="IPR000182">
    <property type="entry name" value="GNAT_dom"/>
</dbReference>
<reference evidence="3" key="1">
    <citation type="submission" date="2023-07" db="EMBL/GenBank/DDBJ databases">
        <title>30 novel species of actinomycetes from the DSMZ collection.</title>
        <authorList>
            <person name="Nouioui I."/>
        </authorList>
    </citation>
    <scope>NUCLEOTIDE SEQUENCE [LARGE SCALE GENOMIC DNA]</scope>
    <source>
        <strain evidence="3">DSM 41886</strain>
    </source>
</reference>
<evidence type="ECO:0000313" key="3">
    <source>
        <dbReference type="Proteomes" id="UP001183615"/>
    </source>
</evidence>
<keyword evidence="3" id="KW-1185">Reference proteome</keyword>
<dbReference type="InterPro" id="IPR016181">
    <property type="entry name" value="Acyl_CoA_acyltransferase"/>
</dbReference>
<dbReference type="RefSeq" id="WP_311619994.1">
    <property type="nucleotide sequence ID" value="NZ_JAVREV010000015.1"/>
</dbReference>
<keyword evidence="2" id="KW-0808">Transferase</keyword>
<keyword evidence="2" id="KW-0012">Acyltransferase</keyword>
<dbReference type="PROSITE" id="PS51186">
    <property type="entry name" value="GNAT"/>
    <property type="match status" value="1"/>
</dbReference>
<feature type="domain" description="N-acetyltransferase" evidence="1">
    <location>
        <begin position="125"/>
        <end position="286"/>
    </location>
</feature>
<sequence>MDHAAVLDLFDRSMRRGAVADAPGARVEHAGNVVRQVGVDAAAGAWEGVLWSDLDASTADADIAAQTAYAAALGREFEWKVYSHDRPRDLSDRLRAVGFVPEPPETLMVAETAALSAADEPPAGVRLRAVADEADIAALADVHDEAFGGALPPRLRLRLHAQLGAGAGAGAKAGAGAGAPAAGGTRTVAVLALADGRAVSAARMELVAGAPFAGLWGGGTAPEWRGRGIYRALVAYRASRAAALGHRYVYADASDLSRPILARLGFSPLSITTPHVLRPVGKDYPE</sequence>
<gene>
    <name evidence="2" type="ORF">RM779_24955</name>
</gene>
<organism evidence="2 3">
    <name type="scientific">Streptomyces johnsoniae</name>
    <dbReference type="NCBI Taxonomy" id="3075532"/>
    <lineage>
        <taxon>Bacteria</taxon>
        <taxon>Bacillati</taxon>
        <taxon>Actinomycetota</taxon>
        <taxon>Actinomycetes</taxon>
        <taxon>Kitasatosporales</taxon>
        <taxon>Streptomycetaceae</taxon>
        <taxon>Streptomyces</taxon>
    </lineage>
</organism>
<dbReference type="EC" id="2.3.1.-" evidence="2"/>
<dbReference type="GO" id="GO:0016746">
    <property type="term" value="F:acyltransferase activity"/>
    <property type="evidence" value="ECO:0007669"/>
    <property type="project" value="UniProtKB-KW"/>
</dbReference>
<accession>A0ABU2SA28</accession>
<dbReference type="EMBL" id="JAVREV010000015">
    <property type="protein sequence ID" value="MDT0445821.1"/>
    <property type="molecule type" value="Genomic_DNA"/>
</dbReference>
<dbReference type="Proteomes" id="UP001183615">
    <property type="component" value="Unassembled WGS sequence"/>
</dbReference>
<evidence type="ECO:0000259" key="1">
    <source>
        <dbReference type="PROSITE" id="PS51186"/>
    </source>
</evidence>
<proteinExistence type="predicted"/>
<dbReference type="SUPFAM" id="SSF55729">
    <property type="entry name" value="Acyl-CoA N-acyltransferases (Nat)"/>
    <property type="match status" value="1"/>
</dbReference>
<comment type="caution">
    <text evidence="2">The sequence shown here is derived from an EMBL/GenBank/DDBJ whole genome shotgun (WGS) entry which is preliminary data.</text>
</comment>
<evidence type="ECO:0000313" key="2">
    <source>
        <dbReference type="EMBL" id="MDT0445821.1"/>
    </source>
</evidence>